<gene>
    <name evidence="3" type="ORF">MCBB_0084</name>
</gene>
<dbReference type="PANTHER" id="PTHR11820">
    <property type="entry name" value="ACYLPYRUVASE"/>
    <property type="match status" value="1"/>
</dbReference>
<keyword evidence="4" id="KW-1185">Reference proteome</keyword>
<dbReference type="FunFam" id="3.90.850.10:FF:000002">
    <property type="entry name" value="2-hydroxyhepta-2,4-diene-1,7-dioate isomerase"/>
    <property type="match status" value="1"/>
</dbReference>
<dbReference type="SUPFAM" id="SSF56529">
    <property type="entry name" value="FAH"/>
    <property type="match status" value="1"/>
</dbReference>
<organism evidence="3 4">
    <name type="scientific">Methanobacterium congolense</name>
    <dbReference type="NCBI Taxonomy" id="118062"/>
    <lineage>
        <taxon>Archaea</taxon>
        <taxon>Methanobacteriati</taxon>
        <taxon>Methanobacteriota</taxon>
        <taxon>Methanomada group</taxon>
        <taxon>Methanobacteria</taxon>
        <taxon>Methanobacteriales</taxon>
        <taxon>Methanobacteriaceae</taxon>
        <taxon>Methanobacterium</taxon>
    </lineage>
</organism>
<dbReference type="Gene3D" id="3.90.850.10">
    <property type="entry name" value="Fumarylacetoacetase-like, C-terminal domain"/>
    <property type="match status" value="1"/>
</dbReference>
<dbReference type="PATRIC" id="fig|129848.4.peg.88"/>
<dbReference type="KEGG" id="mcub:MCBB_0084"/>
<dbReference type="InterPro" id="IPR011234">
    <property type="entry name" value="Fumarylacetoacetase-like_C"/>
</dbReference>
<sequence length="259" mass="28560">MKLLRFKADGVEKTGLLNDDEITKINCSMLEALNASDIHEFKTENSYSLGDVDVLPPVSPSKVVCVGLNYRDHAKELDMKLPEEPVIFIKPSTAVTGHLNDVIYPPSSTQVDYEAELGIVIKKECHNVNKDDASDFIGGYTILNDVTARDKQRKDIQWTRAKSFDTFAPIGPCIETELDPMDQRISLKLNSAVKQDSNTKNMIFNVYELAEFISHVMTLKPGDVIGTGTAPGVGPMQIGDTVEVEVEGIGVLKNFIKSI</sequence>
<evidence type="ECO:0000313" key="4">
    <source>
        <dbReference type="Proteomes" id="UP000094707"/>
    </source>
</evidence>
<feature type="domain" description="Fumarylacetoacetase-like C-terminal" evidence="2">
    <location>
        <begin position="62"/>
        <end position="255"/>
    </location>
</feature>
<dbReference type="STRING" id="118062.MCBB_0084"/>
<dbReference type="EMBL" id="LT607756">
    <property type="protein sequence ID" value="SCG84672.1"/>
    <property type="molecule type" value="Genomic_DNA"/>
</dbReference>
<dbReference type="Pfam" id="PF01557">
    <property type="entry name" value="FAA_hydrolase"/>
    <property type="match status" value="1"/>
</dbReference>
<dbReference type="OrthoDB" id="6242at2157"/>
<dbReference type="InterPro" id="IPR036663">
    <property type="entry name" value="Fumarylacetoacetase_C_sf"/>
</dbReference>
<reference evidence="3 4" key="1">
    <citation type="submission" date="2016-08" db="EMBL/GenBank/DDBJ databases">
        <authorList>
            <person name="Seilhamer J.J."/>
        </authorList>
    </citation>
    <scope>NUCLEOTIDE SEQUENCE [LARGE SCALE GENOMIC DNA]</scope>
    <source>
        <strain evidence="3">Buetzberg</strain>
    </source>
</reference>
<evidence type="ECO:0000256" key="1">
    <source>
        <dbReference type="ARBA" id="ARBA00022723"/>
    </source>
</evidence>
<accession>A0A1D3KZ69</accession>
<protein>
    <recommendedName>
        <fullName evidence="2">Fumarylacetoacetase-like C-terminal domain-containing protein</fullName>
    </recommendedName>
</protein>
<dbReference type="RefSeq" id="WP_071905755.1">
    <property type="nucleotide sequence ID" value="NZ_LT607756.1"/>
</dbReference>
<dbReference type="Proteomes" id="UP000094707">
    <property type="component" value="Chromosome I"/>
</dbReference>
<name>A0A1D3KZ69_9EURY</name>
<dbReference type="GO" id="GO:0018773">
    <property type="term" value="F:acetylpyruvate hydrolase activity"/>
    <property type="evidence" value="ECO:0007669"/>
    <property type="project" value="TreeGrafter"/>
</dbReference>
<dbReference type="AlphaFoldDB" id="A0A1D3KZ69"/>
<dbReference type="GO" id="GO:0019752">
    <property type="term" value="P:carboxylic acid metabolic process"/>
    <property type="evidence" value="ECO:0007669"/>
    <property type="project" value="UniProtKB-ARBA"/>
</dbReference>
<dbReference type="GeneID" id="30410950"/>
<evidence type="ECO:0000313" key="3">
    <source>
        <dbReference type="EMBL" id="SCG84672.1"/>
    </source>
</evidence>
<keyword evidence="1" id="KW-0479">Metal-binding</keyword>
<evidence type="ECO:0000259" key="2">
    <source>
        <dbReference type="Pfam" id="PF01557"/>
    </source>
</evidence>
<dbReference type="GO" id="GO:0046872">
    <property type="term" value="F:metal ion binding"/>
    <property type="evidence" value="ECO:0007669"/>
    <property type="project" value="UniProtKB-KW"/>
</dbReference>
<dbReference type="PANTHER" id="PTHR11820:SF7">
    <property type="entry name" value="ACYLPYRUVASE FAHD1, MITOCHONDRIAL"/>
    <property type="match status" value="1"/>
</dbReference>
<proteinExistence type="predicted"/>
<dbReference type="GO" id="GO:0016853">
    <property type="term" value="F:isomerase activity"/>
    <property type="evidence" value="ECO:0007669"/>
    <property type="project" value="UniProtKB-ARBA"/>
</dbReference>